<accession>A0A5M9J4R1</accession>
<protein>
    <submittedName>
        <fullName evidence="1">Uncharacterized protein</fullName>
    </submittedName>
</protein>
<sequence>MFILPETQVCMTDASFWQNRHYLSSDKSYTAQGASGIVGQVQIVDFTVILPCVHQHGCQRDPILQRYAAQV</sequence>
<comment type="caution">
    <text evidence="1">The sequence shown here is derived from an EMBL/GenBank/DDBJ whole genome shotgun (WGS) entry which is preliminary data.</text>
</comment>
<name>A0A5M9J4R1_9PSED</name>
<dbReference type="AlphaFoldDB" id="A0A5M9J4R1"/>
<dbReference type="EMBL" id="VTFH01000001">
    <property type="protein sequence ID" value="KAA8562765.1"/>
    <property type="molecule type" value="Genomic_DNA"/>
</dbReference>
<evidence type="ECO:0000313" key="2">
    <source>
        <dbReference type="Proteomes" id="UP000323425"/>
    </source>
</evidence>
<gene>
    <name evidence="1" type="ORF">FX985_02831</name>
</gene>
<proteinExistence type="predicted"/>
<dbReference type="Proteomes" id="UP000323425">
    <property type="component" value="Unassembled WGS sequence"/>
</dbReference>
<evidence type="ECO:0000313" key="1">
    <source>
        <dbReference type="EMBL" id="KAA8562765.1"/>
    </source>
</evidence>
<organism evidence="1 2">
    <name type="scientific">Pseudomonas extremaustralis</name>
    <dbReference type="NCBI Taxonomy" id="359110"/>
    <lineage>
        <taxon>Bacteria</taxon>
        <taxon>Pseudomonadati</taxon>
        <taxon>Pseudomonadota</taxon>
        <taxon>Gammaproteobacteria</taxon>
        <taxon>Pseudomonadales</taxon>
        <taxon>Pseudomonadaceae</taxon>
        <taxon>Pseudomonas</taxon>
    </lineage>
</organism>
<reference evidence="1 2" key="1">
    <citation type="journal article" date="2018" name="Plant Biotechnol. Rep.">
        <title>Diversity and antifungal activity of endophytic bacteria associated with Panax ginseng seedlings.</title>
        <authorList>
            <person name="Park J.M."/>
            <person name="Hong C.E."/>
            <person name="Jo S.H."/>
        </authorList>
    </citation>
    <scope>NUCLEOTIDE SEQUENCE [LARGE SCALE GENOMIC DNA]</scope>
    <source>
        <strain evidence="1 2">PgKB38</strain>
    </source>
</reference>